<dbReference type="Proteomes" id="UP000712673">
    <property type="component" value="Unassembled WGS sequence"/>
</dbReference>
<evidence type="ECO:0000256" key="1">
    <source>
        <dbReference type="SAM" id="Phobius"/>
    </source>
</evidence>
<comment type="caution">
    <text evidence="2">The sequence shown here is derived from an EMBL/GenBank/DDBJ whole genome shotgun (WGS) entry which is preliminary data.</text>
</comment>
<keyword evidence="1" id="KW-0472">Membrane</keyword>
<evidence type="ECO:0000313" key="3">
    <source>
        <dbReference type="Proteomes" id="UP000712673"/>
    </source>
</evidence>
<keyword evidence="1" id="KW-0812">Transmembrane</keyword>
<accession>A0A937W4P1</accession>
<organism evidence="2 3">
    <name type="scientific">Tectimicrobiota bacterium</name>
    <dbReference type="NCBI Taxonomy" id="2528274"/>
    <lineage>
        <taxon>Bacteria</taxon>
        <taxon>Pseudomonadati</taxon>
        <taxon>Nitrospinota/Tectimicrobiota group</taxon>
        <taxon>Candidatus Tectimicrobiota</taxon>
    </lineage>
</organism>
<dbReference type="AlphaFoldDB" id="A0A937W4P1"/>
<keyword evidence="1" id="KW-1133">Transmembrane helix</keyword>
<protein>
    <submittedName>
        <fullName evidence="2">Uncharacterized protein</fullName>
    </submittedName>
</protein>
<dbReference type="EMBL" id="VGLS01001111">
    <property type="protein sequence ID" value="MBM3226923.1"/>
    <property type="molecule type" value="Genomic_DNA"/>
</dbReference>
<feature type="non-terminal residue" evidence="2">
    <location>
        <position position="123"/>
    </location>
</feature>
<sequence>MKAAIGNAEVFFLALLSGLLLLLPVWVPMSGGLLTALAPFPLIALAVKYPWRYAVGVFGLQGGLLLLGGRVSSLWSLGHYGLIVLAVSWSIRRGWSISQTMIGSLVLPCSVGVVLLGGATLFG</sequence>
<feature type="transmembrane region" description="Helical" evidence="1">
    <location>
        <begin position="51"/>
        <end position="67"/>
    </location>
</feature>
<name>A0A937W4P1_UNCTE</name>
<proteinExistence type="predicted"/>
<gene>
    <name evidence="2" type="ORF">FJZ47_24415</name>
</gene>
<reference evidence="2" key="1">
    <citation type="submission" date="2019-03" db="EMBL/GenBank/DDBJ databases">
        <title>Lake Tanganyika Metagenome-Assembled Genomes (MAGs).</title>
        <authorList>
            <person name="Tran P."/>
        </authorList>
    </citation>
    <scope>NUCLEOTIDE SEQUENCE</scope>
    <source>
        <strain evidence="2">K_DeepCast_65m_m2_066</strain>
    </source>
</reference>
<feature type="transmembrane region" description="Helical" evidence="1">
    <location>
        <begin position="97"/>
        <end position="122"/>
    </location>
</feature>
<feature type="transmembrane region" description="Helical" evidence="1">
    <location>
        <begin position="74"/>
        <end position="91"/>
    </location>
</feature>
<evidence type="ECO:0000313" key="2">
    <source>
        <dbReference type="EMBL" id="MBM3226923.1"/>
    </source>
</evidence>